<keyword evidence="2" id="KW-1133">Transmembrane helix</keyword>
<accession>A0ABR1UPZ3</accession>
<keyword evidence="2" id="KW-0472">Membrane</keyword>
<evidence type="ECO:0000256" key="1">
    <source>
        <dbReference type="SAM" id="MobiDB-lite"/>
    </source>
</evidence>
<evidence type="ECO:0000313" key="3">
    <source>
        <dbReference type="EMBL" id="KAK8060126.1"/>
    </source>
</evidence>
<reference evidence="3 4" key="1">
    <citation type="submission" date="2023-01" db="EMBL/GenBank/DDBJ databases">
        <title>Analysis of 21 Apiospora genomes using comparative genomics revels a genus with tremendous synthesis potential of carbohydrate active enzymes and secondary metabolites.</title>
        <authorList>
            <person name="Sorensen T."/>
        </authorList>
    </citation>
    <scope>NUCLEOTIDE SEQUENCE [LARGE SCALE GENOMIC DNA]</scope>
    <source>
        <strain evidence="3 4">CBS 83171</strain>
    </source>
</reference>
<proteinExistence type="predicted"/>
<evidence type="ECO:0000313" key="4">
    <source>
        <dbReference type="Proteomes" id="UP001446871"/>
    </source>
</evidence>
<gene>
    <name evidence="3" type="ORF">PG996_010056</name>
</gene>
<dbReference type="Proteomes" id="UP001446871">
    <property type="component" value="Unassembled WGS sequence"/>
</dbReference>
<feature type="region of interest" description="Disordered" evidence="1">
    <location>
        <begin position="181"/>
        <end position="201"/>
    </location>
</feature>
<name>A0ABR1UPZ3_9PEZI</name>
<protein>
    <recommendedName>
        <fullName evidence="5">Mid2 domain-containing protein</fullName>
    </recommendedName>
</protein>
<feature type="compositionally biased region" description="Polar residues" evidence="1">
    <location>
        <begin position="181"/>
        <end position="197"/>
    </location>
</feature>
<dbReference type="EMBL" id="JAQQWM010000006">
    <property type="protein sequence ID" value="KAK8060126.1"/>
    <property type="molecule type" value="Genomic_DNA"/>
</dbReference>
<evidence type="ECO:0000256" key="2">
    <source>
        <dbReference type="SAM" id="Phobius"/>
    </source>
</evidence>
<keyword evidence="4" id="KW-1185">Reference proteome</keyword>
<comment type="caution">
    <text evidence="3">The sequence shown here is derived from an EMBL/GenBank/DDBJ whole genome shotgun (WGS) entry which is preliminary data.</text>
</comment>
<feature type="transmembrane region" description="Helical" evidence="2">
    <location>
        <begin position="215"/>
        <end position="238"/>
    </location>
</feature>
<sequence>MVAGQNLGPLTTAPTLPSTCGDDLEKIYKINTPPGYYLLQGSPEGASCYPSAYAGVRSQYYSPAASCPFGFTPACTSTGGESETVYTCCPTQFEYVCQSTYFYQWETTLGCVVPVNSDRTTTWTLLDVQDGKTVTSTSTGYQGGVNAFSIQVRFQSSDLIAGKVRDHITIKPVEFASLMTKQTSTAAPGRTSSHDSNLASSTETASASSGLTTGAAAGIAVGAAALLLAVALAIFVMFRRRRRQQHVKQPTAQLPDSYYPSPASKYTPVMGTSPPKIYEAPNIHYELDGVAPGTAR</sequence>
<organism evidence="3 4">
    <name type="scientific">Apiospora saccharicola</name>
    <dbReference type="NCBI Taxonomy" id="335842"/>
    <lineage>
        <taxon>Eukaryota</taxon>
        <taxon>Fungi</taxon>
        <taxon>Dikarya</taxon>
        <taxon>Ascomycota</taxon>
        <taxon>Pezizomycotina</taxon>
        <taxon>Sordariomycetes</taxon>
        <taxon>Xylariomycetidae</taxon>
        <taxon>Amphisphaeriales</taxon>
        <taxon>Apiosporaceae</taxon>
        <taxon>Apiospora</taxon>
    </lineage>
</organism>
<evidence type="ECO:0008006" key="5">
    <source>
        <dbReference type="Google" id="ProtNLM"/>
    </source>
</evidence>
<keyword evidence="2" id="KW-0812">Transmembrane</keyword>